<dbReference type="GO" id="GO:0005794">
    <property type="term" value="C:Golgi apparatus"/>
    <property type="evidence" value="ECO:0007669"/>
    <property type="project" value="TreeGrafter"/>
</dbReference>
<feature type="transmembrane region" description="Helical" evidence="1">
    <location>
        <begin position="698"/>
        <end position="719"/>
    </location>
</feature>
<dbReference type="InterPro" id="IPR040410">
    <property type="entry name" value="UPF0658_Golgi"/>
</dbReference>
<feature type="transmembrane region" description="Helical" evidence="1">
    <location>
        <begin position="499"/>
        <end position="523"/>
    </location>
</feature>
<feature type="transmembrane region" description="Helical" evidence="1">
    <location>
        <begin position="664"/>
        <end position="686"/>
    </location>
</feature>
<evidence type="ECO:0000256" key="1">
    <source>
        <dbReference type="SAM" id="Phobius"/>
    </source>
</evidence>
<protein>
    <submittedName>
        <fullName evidence="2">Uncharacterized protein</fullName>
    </submittedName>
</protein>
<comment type="caution">
    <text evidence="2">The sequence shown here is derived from an EMBL/GenBank/DDBJ whole genome shotgun (WGS) entry which is preliminary data.</text>
</comment>
<dbReference type="RefSeq" id="XP_064854145.1">
    <property type="nucleotide sequence ID" value="XM_064998073.1"/>
</dbReference>
<feature type="transmembrane region" description="Helical" evidence="1">
    <location>
        <begin position="321"/>
        <end position="343"/>
    </location>
</feature>
<evidence type="ECO:0000313" key="3">
    <source>
        <dbReference type="Proteomes" id="UP001360560"/>
    </source>
</evidence>
<reference evidence="2 3" key="1">
    <citation type="journal article" date="2023" name="Elife">
        <title>Identification of key yeast species and microbe-microbe interactions impacting larval growth of Drosophila in the wild.</title>
        <authorList>
            <person name="Mure A."/>
            <person name="Sugiura Y."/>
            <person name="Maeda R."/>
            <person name="Honda K."/>
            <person name="Sakurai N."/>
            <person name="Takahashi Y."/>
            <person name="Watada M."/>
            <person name="Katoh T."/>
            <person name="Gotoh A."/>
            <person name="Gotoh Y."/>
            <person name="Taniguchi I."/>
            <person name="Nakamura K."/>
            <person name="Hayashi T."/>
            <person name="Katayama T."/>
            <person name="Uemura T."/>
            <person name="Hattori Y."/>
        </authorList>
    </citation>
    <scope>NUCLEOTIDE SEQUENCE [LARGE SCALE GENOMIC DNA]</scope>
    <source>
        <strain evidence="2 3">SC-9</strain>
    </source>
</reference>
<dbReference type="GeneID" id="90075124"/>
<dbReference type="Proteomes" id="UP001360560">
    <property type="component" value="Unassembled WGS sequence"/>
</dbReference>
<accession>A0AAV5QQX3</accession>
<feature type="transmembrane region" description="Helical" evidence="1">
    <location>
        <begin position="458"/>
        <end position="478"/>
    </location>
</feature>
<evidence type="ECO:0000313" key="2">
    <source>
        <dbReference type="EMBL" id="GMM37149.1"/>
    </source>
</evidence>
<keyword evidence="1" id="KW-1133">Transmembrane helix</keyword>
<organism evidence="2 3">
    <name type="scientific">Saccharomycopsis crataegensis</name>
    <dbReference type="NCBI Taxonomy" id="43959"/>
    <lineage>
        <taxon>Eukaryota</taxon>
        <taxon>Fungi</taxon>
        <taxon>Dikarya</taxon>
        <taxon>Ascomycota</taxon>
        <taxon>Saccharomycotina</taxon>
        <taxon>Saccharomycetes</taxon>
        <taxon>Saccharomycopsidaceae</taxon>
        <taxon>Saccharomycopsis</taxon>
    </lineage>
</organism>
<feature type="transmembrane region" description="Helical" evidence="1">
    <location>
        <begin position="253"/>
        <end position="276"/>
    </location>
</feature>
<feature type="transmembrane region" description="Helical" evidence="1">
    <location>
        <begin position="726"/>
        <end position="751"/>
    </location>
</feature>
<feature type="transmembrane region" description="Helical" evidence="1">
    <location>
        <begin position="432"/>
        <end position="452"/>
    </location>
</feature>
<feature type="transmembrane region" description="Helical" evidence="1">
    <location>
        <begin position="538"/>
        <end position="557"/>
    </location>
</feature>
<dbReference type="PANTHER" id="PTHR34391:SF2">
    <property type="entry name" value="TRP C-TERMINAL DOMAIN-CONTAINING PROTEIN"/>
    <property type="match status" value="1"/>
</dbReference>
<keyword evidence="1" id="KW-0472">Membrane</keyword>
<feature type="transmembrane region" description="Helical" evidence="1">
    <location>
        <begin position="223"/>
        <end position="241"/>
    </location>
</feature>
<dbReference type="EMBL" id="BTFZ01000011">
    <property type="protein sequence ID" value="GMM37149.1"/>
    <property type="molecule type" value="Genomic_DNA"/>
</dbReference>
<keyword evidence="3" id="KW-1185">Reference proteome</keyword>
<feature type="transmembrane region" description="Helical" evidence="1">
    <location>
        <begin position="771"/>
        <end position="789"/>
    </location>
</feature>
<feature type="transmembrane region" description="Helical" evidence="1">
    <location>
        <begin position="569"/>
        <end position="590"/>
    </location>
</feature>
<feature type="transmembrane region" description="Helical" evidence="1">
    <location>
        <begin position="369"/>
        <end position="392"/>
    </location>
</feature>
<dbReference type="AlphaFoldDB" id="A0AAV5QQX3"/>
<keyword evidence="1" id="KW-0812">Transmembrane</keyword>
<feature type="transmembrane region" description="Helical" evidence="1">
    <location>
        <begin position="178"/>
        <end position="203"/>
    </location>
</feature>
<feature type="transmembrane region" description="Helical" evidence="1">
    <location>
        <begin position="602"/>
        <end position="622"/>
    </location>
</feature>
<proteinExistence type="predicted"/>
<feature type="transmembrane region" description="Helical" evidence="1">
    <location>
        <begin position="398"/>
        <end position="420"/>
    </location>
</feature>
<gene>
    <name evidence="2" type="ORF">DASC09_044740</name>
</gene>
<dbReference type="PANTHER" id="PTHR34391">
    <property type="entry name" value="UPF0658 GOLGI APPARATUS MEMBRANE PROTEIN C1952.10C-RELATED"/>
    <property type="match status" value="1"/>
</dbReference>
<name>A0AAV5QQX3_9ASCO</name>
<sequence length="802" mass="92239">MNRVIGQDSEYKQSSLYETGLSTSGTINKKLPPLPRHINNTLKDYTSPFGVDTPSIASTTIDSVDYLDRKNSFSSDWSGSLASTINDDYGRETKDSNLSVDRCRGQMGAESERCDSIMIATEAIESKKLSFLNMDLYQKEAVSVQPQYYMDLEAYKSDLQASQTTYGKMKEVFTKKTLMYGLFGFVSFSTTLIFTVFLTLFLLTQYFDPTSPSSFYQYRYSVLVYYVYLMYTKIYQFGVVISTLKTKSNTQVFFLLLYLFLFTIMELLFTTMILLVQNEAVQSVLEAYKENGIDIFHDHGKHPVAEKQFREDFYNPKVYCITITVCTCVFFVIQVLMWIFYIVQEFSWDTFRKTGASIRARKIIEDAQLTHALLVILGGLIPPFFICAYIVPLENTPFYVNGLVLAVATPFILVLNGWAYKKKRFSGLLCSLCFYCYLFFNLVQMLTVLEAIQYRAAIIIQYYSAGFIFLVIIAIFILDCKKLIHCEINLEISEKNLNAIYLTVINFTTFMIGILELVFFIRYDSTSYKSIQYANNWMISYLFGFCYSLFLSAICFFKPESYINFLGIYVVWILNGLALVFQFANIMFTVDDDVTRNIGQGLQLGFIGLLSLSCCLITWLLAQIFRNHSTDDLGSHNTNKLKTSQKNEIFDFQVKKELGKLLEYNTAFIIVFTYLICIFSMQFVRYKTVIWRLSSEQTIISICITILMVIINFVNYFVIHKMERCLLGSISSVIFSTVYMAYHLYSLIYIGTKYSTIENASWLPETTDLKISMSLSTILILACIANISLSGRIIKAQRSLLY</sequence>